<comment type="caution">
    <text evidence="1">The sequence shown here is derived from an EMBL/GenBank/DDBJ whole genome shotgun (WGS) entry which is preliminary data.</text>
</comment>
<dbReference type="InterPro" id="IPR011990">
    <property type="entry name" value="TPR-like_helical_dom_sf"/>
</dbReference>
<proteinExistence type="predicted"/>
<protein>
    <submittedName>
        <fullName evidence="1">Putative mitochondrial protein</fullName>
    </submittedName>
</protein>
<evidence type="ECO:0000313" key="1">
    <source>
        <dbReference type="EMBL" id="OWZ21142.1"/>
    </source>
</evidence>
<accession>A0A225WTZ1</accession>
<dbReference type="OrthoDB" id="185373at2759"/>
<dbReference type="AlphaFoldDB" id="A0A225WTZ1"/>
<dbReference type="Proteomes" id="UP000198211">
    <property type="component" value="Unassembled WGS sequence"/>
</dbReference>
<name>A0A225WTZ1_9STRA</name>
<dbReference type="STRING" id="4795.A0A225WTZ1"/>
<keyword evidence="2" id="KW-1185">Reference proteome</keyword>
<dbReference type="EMBL" id="NBNE01000254">
    <property type="protein sequence ID" value="OWZ21142.1"/>
    <property type="molecule type" value="Genomic_DNA"/>
</dbReference>
<gene>
    <name evidence="1" type="ORF">PHMEG_0004356</name>
</gene>
<dbReference type="Gene3D" id="1.25.40.10">
    <property type="entry name" value="Tetratricopeptide repeat domain"/>
    <property type="match status" value="1"/>
</dbReference>
<reference evidence="2" key="1">
    <citation type="submission" date="2017-03" db="EMBL/GenBank/DDBJ databases">
        <title>Phytopthora megakarya and P. palmivora, two closely related causual agents of cacao black pod achieved similar genome size and gene model numbers by different mechanisms.</title>
        <authorList>
            <person name="Ali S."/>
            <person name="Shao J."/>
            <person name="Larry D.J."/>
            <person name="Kronmiller B."/>
            <person name="Shen D."/>
            <person name="Strem M.D."/>
            <person name="Melnick R.L."/>
            <person name="Guiltinan M.J."/>
            <person name="Tyler B.M."/>
            <person name="Meinhardt L.W."/>
            <person name="Bailey B.A."/>
        </authorList>
    </citation>
    <scope>NUCLEOTIDE SEQUENCE [LARGE SCALE GENOMIC DNA]</scope>
    <source>
        <strain evidence="2">zdho120</strain>
    </source>
</reference>
<sequence length="713" mass="80761">MWQRLARSSIAATRASVRRVDVSRQQTRVSIPRPCPDVLVASSRTFASFSSSKSRVNDVKVRDVTLHELVRKPWSELREFYGPVEMSKVRQTLSLVWKERSDTTRSSTVPPEIVQDFYEAARCCRLHKLQRDVFSYMEIHYLHRIRFETYGQMFTNLMDARDPQTLRTIFERAMTRYDPEEGQIPPEIIYRLGISAAIELEDYGGVKTLLRDMEANGVKPSIEIATRVMVAQAKHGDVKVVLKAAEKMNPQSEGKWHEADVNRVITSLGIAGEPDAAFDFYRRSQLRLSPKSFMKLMVVCRANARPKHALSISANRRRFGLKMQPAQYPLLLEIIEELDIGGAPTNEMAIILKEMRENKIPFSDRVHALIARNQEHMHGTPFMLTPLVSERSDGTVHFESDTQPRTKEADMPLLSELLNTRKFAQAAAIVDLYAVHVNDDVNLGDGRQEDTEVSDEGASIVPPWLADMAVEAYSQNQEINKGKLRDSDMAYKAFLAMQFQELQIFRVAEVVEDTNCMEMADSHEDFMRVVERSGALSFDPARVVRDILRVFLASKKLDMVVEALDQLELDGIPIRSVNYENIFSTMSKTTGTGGEVYTAEDFMVVWEDMRRRGVLPSKATLRLITPVICEKESVADDDRHKQWKIAMIEEIAAETGSVEDVNIIHAGAVKTLGASMNKKHHSPAALSKIKETWNAIQAKKMATESSTRHADNL</sequence>
<evidence type="ECO:0000313" key="2">
    <source>
        <dbReference type="Proteomes" id="UP000198211"/>
    </source>
</evidence>
<organism evidence="1 2">
    <name type="scientific">Phytophthora megakarya</name>
    <dbReference type="NCBI Taxonomy" id="4795"/>
    <lineage>
        <taxon>Eukaryota</taxon>
        <taxon>Sar</taxon>
        <taxon>Stramenopiles</taxon>
        <taxon>Oomycota</taxon>
        <taxon>Peronosporomycetes</taxon>
        <taxon>Peronosporales</taxon>
        <taxon>Peronosporaceae</taxon>
        <taxon>Phytophthora</taxon>
    </lineage>
</organism>